<dbReference type="Proteomes" id="UP001218188">
    <property type="component" value="Unassembled WGS sequence"/>
</dbReference>
<organism evidence="2 3">
    <name type="scientific">Mycena alexandri</name>
    <dbReference type="NCBI Taxonomy" id="1745969"/>
    <lineage>
        <taxon>Eukaryota</taxon>
        <taxon>Fungi</taxon>
        <taxon>Dikarya</taxon>
        <taxon>Basidiomycota</taxon>
        <taxon>Agaricomycotina</taxon>
        <taxon>Agaricomycetes</taxon>
        <taxon>Agaricomycetidae</taxon>
        <taxon>Agaricales</taxon>
        <taxon>Marasmiineae</taxon>
        <taxon>Mycenaceae</taxon>
        <taxon>Mycena</taxon>
    </lineage>
</organism>
<evidence type="ECO:0000256" key="1">
    <source>
        <dbReference type="SAM" id="MobiDB-lite"/>
    </source>
</evidence>
<comment type="caution">
    <text evidence="2">The sequence shown here is derived from an EMBL/GenBank/DDBJ whole genome shotgun (WGS) entry which is preliminary data.</text>
</comment>
<feature type="compositionally biased region" description="Basic residues" evidence="1">
    <location>
        <begin position="36"/>
        <end position="45"/>
    </location>
</feature>
<name>A0AAD6SJJ5_9AGAR</name>
<dbReference type="AlphaFoldDB" id="A0AAD6SJJ5"/>
<protein>
    <submittedName>
        <fullName evidence="2">Uncharacterized protein</fullName>
    </submittedName>
</protein>
<reference evidence="2" key="1">
    <citation type="submission" date="2023-03" db="EMBL/GenBank/DDBJ databases">
        <title>Massive genome expansion in bonnet fungi (Mycena s.s.) driven by repeated elements and novel gene families across ecological guilds.</title>
        <authorList>
            <consortium name="Lawrence Berkeley National Laboratory"/>
            <person name="Harder C.B."/>
            <person name="Miyauchi S."/>
            <person name="Viragh M."/>
            <person name="Kuo A."/>
            <person name="Thoen E."/>
            <person name="Andreopoulos B."/>
            <person name="Lu D."/>
            <person name="Skrede I."/>
            <person name="Drula E."/>
            <person name="Henrissat B."/>
            <person name="Morin E."/>
            <person name="Kohler A."/>
            <person name="Barry K."/>
            <person name="LaButti K."/>
            <person name="Morin E."/>
            <person name="Salamov A."/>
            <person name="Lipzen A."/>
            <person name="Mereny Z."/>
            <person name="Hegedus B."/>
            <person name="Baldrian P."/>
            <person name="Stursova M."/>
            <person name="Weitz H."/>
            <person name="Taylor A."/>
            <person name="Grigoriev I.V."/>
            <person name="Nagy L.G."/>
            <person name="Martin F."/>
            <person name="Kauserud H."/>
        </authorList>
    </citation>
    <scope>NUCLEOTIDE SEQUENCE</scope>
    <source>
        <strain evidence="2">CBHHK200</strain>
    </source>
</reference>
<feature type="compositionally biased region" description="Basic residues" evidence="1">
    <location>
        <begin position="11"/>
        <end position="25"/>
    </location>
</feature>
<accession>A0AAD6SJJ5</accession>
<dbReference type="EMBL" id="JARJCM010000116">
    <property type="protein sequence ID" value="KAJ7028113.1"/>
    <property type="molecule type" value="Genomic_DNA"/>
</dbReference>
<evidence type="ECO:0000313" key="3">
    <source>
        <dbReference type="Proteomes" id="UP001218188"/>
    </source>
</evidence>
<feature type="region of interest" description="Disordered" evidence="1">
    <location>
        <begin position="1"/>
        <end position="81"/>
    </location>
</feature>
<feature type="compositionally biased region" description="Low complexity" evidence="1">
    <location>
        <begin position="55"/>
        <end position="76"/>
    </location>
</feature>
<feature type="region of interest" description="Disordered" evidence="1">
    <location>
        <begin position="233"/>
        <end position="266"/>
    </location>
</feature>
<gene>
    <name evidence="2" type="ORF">C8F04DRAFT_1291822</name>
</gene>
<sequence>MPEMSMEPARVRRWRPRVPSQRKKNSKEEARCPRASARRRRARSQRRQDEKLGNTPSYTHPPASASPPASTCGAPSSPSPPPPPLPPLFLPVCVASLLIAVLPAPALPIIARGVDAPHLALPPRIGVGHTRVVTEVPRGDEPRGGRERERDAALFLLPASLPLSTSFQGMGWCAWDCTGRRHGGGCRGGGRSGEEQRLERKGRARGYRFIVVIIIVIGRLRLRPRHAAGEISTVIRNQNPRPGRQDDNGWLSGGKNSERKGGRWSTAQQAGVWARVSKSGSGCGYPLCNSHPPRFKSKEVVTELLVYEAAEEPGRNQRERIDRAEEVNEKLMQPMAWDTNMVGQGHCHAGDM</sequence>
<evidence type="ECO:0000313" key="2">
    <source>
        <dbReference type="EMBL" id="KAJ7028113.1"/>
    </source>
</evidence>
<proteinExistence type="predicted"/>
<keyword evidence="3" id="KW-1185">Reference proteome</keyword>